<dbReference type="Proteomes" id="UP000266206">
    <property type="component" value="Unassembled WGS sequence"/>
</dbReference>
<sequence>MKFSEFRDGMVIKHPPVVLDEKTMIDFAKQFDPQWFHTDPEKANNSRWGGLIGSGWLTCSLAMRMAADSALAGSESFGSPGVDKIRWLLPTRPGDALRLELTVNNVRVSETRKDLGIVRWTWRVYNQNDDQVLELEATSLFDLGQA</sequence>
<dbReference type="SUPFAM" id="SSF54637">
    <property type="entry name" value="Thioesterase/thiol ester dehydrase-isomerase"/>
    <property type="match status" value="1"/>
</dbReference>
<name>A0A3A1YV10_9BURK</name>
<organism evidence="2 3">
    <name type="scientific">Neopusillimonas maritima</name>
    <dbReference type="NCBI Taxonomy" id="2026239"/>
    <lineage>
        <taxon>Bacteria</taxon>
        <taxon>Pseudomonadati</taxon>
        <taxon>Pseudomonadota</taxon>
        <taxon>Betaproteobacteria</taxon>
        <taxon>Burkholderiales</taxon>
        <taxon>Alcaligenaceae</taxon>
        <taxon>Neopusillimonas</taxon>
    </lineage>
</organism>
<dbReference type="Pfam" id="PF01575">
    <property type="entry name" value="MaoC_dehydratas"/>
    <property type="match status" value="1"/>
</dbReference>
<evidence type="ECO:0000313" key="3">
    <source>
        <dbReference type="Proteomes" id="UP000266206"/>
    </source>
</evidence>
<reference evidence="2 3" key="1">
    <citation type="submission" date="2017-08" db="EMBL/GenBank/DDBJ databases">
        <title>Pusillimonas indicus sp. nov., a member of the family Alcaligenaceae isolated from surface seawater.</title>
        <authorList>
            <person name="Li J."/>
        </authorList>
    </citation>
    <scope>NUCLEOTIDE SEQUENCE [LARGE SCALE GENOMIC DNA]</scope>
    <source>
        <strain evidence="2 3">L52-1-41</strain>
    </source>
</reference>
<dbReference type="PANTHER" id="PTHR43664:SF1">
    <property type="entry name" value="BETA-METHYLMALYL-COA DEHYDRATASE"/>
    <property type="match status" value="1"/>
</dbReference>
<dbReference type="AlphaFoldDB" id="A0A3A1YV10"/>
<dbReference type="RefSeq" id="WP_119515258.1">
    <property type="nucleotide sequence ID" value="NZ_NQYH01000001.1"/>
</dbReference>
<dbReference type="PANTHER" id="PTHR43664">
    <property type="entry name" value="MONOAMINE OXIDASE-RELATED"/>
    <property type="match status" value="1"/>
</dbReference>
<feature type="domain" description="MaoC-like" evidence="1">
    <location>
        <begin position="11"/>
        <end position="112"/>
    </location>
</feature>
<dbReference type="OrthoDB" id="5298629at2"/>
<dbReference type="EMBL" id="NQYH01000001">
    <property type="protein sequence ID" value="RIY42042.1"/>
    <property type="molecule type" value="Genomic_DNA"/>
</dbReference>
<dbReference type="InterPro" id="IPR052342">
    <property type="entry name" value="MCH/BMMD"/>
</dbReference>
<gene>
    <name evidence="2" type="ORF">CJP73_00925</name>
</gene>
<evidence type="ECO:0000259" key="1">
    <source>
        <dbReference type="Pfam" id="PF01575"/>
    </source>
</evidence>
<accession>A0A3A1YV10</accession>
<comment type="caution">
    <text evidence="2">The sequence shown here is derived from an EMBL/GenBank/DDBJ whole genome shotgun (WGS) entry which is preliminary data.</text>
</comment>
<proteinExistence type="predicted"/>
<evidence type="ECO:0000313" key="2">
    <source>
        <dbReference type="EMBL" id="RIY42042.1"/>
    </source>
</evidence>
<dbReference type="CDD" id="cd03454">
    <property type="entry name" value="YdeM"/>
    <property type="match status" value="1"/>
</dbReference>
<protein>
    <submittedName>
        <fullName evidence="2">Acyl dehydratase</fullName>
    </submittedName>
</protein>
<dbReference type="Gene3D" id="3.10.129.10">
    <property type="entry name" value="Hotdog Thioesterase"/>
    <property type="match status" value="1"/>
</dbReference>
<dbReference type="InterPro" id="IPR029069">
    <property type="entry name" value="HotDog_dom_sf"/>
</dbReference>
<dbReference type="InterPro" id="IPR002539">
    <property type="entry name" value="MaoC-like_dom"/>
</dbReference>